<dbReference type="SUPFAM" id="SSF53383">
    <property type="entry name" value="PLP-dependent transferases"/>
    <property type="match status" value="1"/>
</dbReference>
<dbReference type="GO" id="GO:0004069">
    <property type="term" value="F:L-aspartate:2-oxoglutarate aminotransferase activity"/>
    <property type="evidence" value="ECO:0007669"/>
    <property type="project" value="UniProtKB-EC"/>
</dbReference>
<comment type="similarity">
    <text evidence="2 8">Belongs to the class-I pyridoxal-phosphate-dependent aminotransferase family.</text>
</comment>
<dbReference type="InterPro" id="IPR015422">
    <property type="entry name" value="PyrdxlP-dep_Trfase_small"/>
</dbReference>
<comment type="subunit">
    <text evidence="3">Homodimer.</text>
</comment>
<dbReference type="AlphaFoldDB" id="A0A1I3ZHI4"/>
<dbReference type="PANTHER" id="PTHR46383:SF1">
    <property type="entry name" value="ASPARTATE AMINOTRANSFERASE"/>
    <property type="match status" value="1"/>
</dbReference>
<keyword evidence="4 8" id="KW-0032">Aminotransferase</keyword>
<evidence type="ECO:0000256" key="7">
    <source>
        <dbReference type="ARBA" id="ARBA00049185"/>
    </source>
</evidence>
<evidence type="ECO:0000256" key="1">
    <source>
        <dbReference type="ARBA" id="ARBA00001933"/>
    </source>
</evidence>
<dbReference type="EMBL" id="FOSQ01000002">
    <property type="protein sequence ID" value="SFK43492.1"/>
    <property type="molecule type" value="Genomic_DNA"/>
</dbReference>
<dbReference type="InterPro" id="IPR004838">
    <property type="entry name" value="NHTrfase_class1_PyrdxlP-BS"/>
</dbReference>
<comment type="cofactor">
    <cofactor evidence="1 8">
        <name>pyridoxal 5'-phosphate</name>
        <dbReference type="ChEBI" id="CHEBI:597326"/>
    </cofactor>
</comment>
<accession>A0A1I3ZHI4</accession>
<dbReference type="Gene3D" id="3.40.640.10">
    <property type="entry name" value="Type I PLP-dependent aspartate aminotransferase-like (Major domain)"/>
    <property type="match status" value="1"/>
</dbReference>
<dbReference type="RefSeq" id="WP_092958659.1">
    <property type="nucleotide sequence ID" value="NZ_FOSQ01000002.1"/>
</dbReference>
<evidence type="ECO:0000313" key="10">
    <source>
        <dbReference type="EMBL" id="SFK43492.1"/>
    </source>
</evidence>
<dbReference type="Proteomes" id="UP000199473">
    <property type="component" value="Unassembled WGS sequence"/>
</dbReference>
<dbReference type="EC" id="2.6.1.-" evidence="8"/>
<evidence type="ECO:0000256" key="2">
    <source>
        <dbReference type="ARBA" id="ARBA00007441"/>
    </source>
</evidence>
<dbReference type="InterPro" id="IPR004839">
    <property type="entry name" value="Aminotransferase_I/II_large"/>
</dbReference>
<evidence type="ECO:0000256" key="6">
    <source>
        <dbReference type="ARBA" id="ARBA00022898"/>
    </source>
</evidence>
<evidence type="ECO:0000256" key="4">
    <source>
        <dbReference type="ARBA" id="ARBA00022576"/>
    </source>
</evidence>
<dbReference type="FunFam" id="3.40.640.10:FF:000033">
    <property type="entry name" value="Aspartate aminotransferase"/>
    <property type="match status" value="1"/>
</dbReference>
<dbReference type="GO" id="GO:0006520">
    <property type="term" value="P:amino acid metabolic process"/>
    <property type="evidence" value="ECO:0007669"/>
    <property type="project" value="InterPro"/>
</dbReference>
<proteinExistence type="inferred from homology"/>
<keyword evidence="6" id="KW-0663">Pyridoxal phosphate</keyword>
<dbReference type="STRING" id="1123062.SAMN02745775_102519"/>
<dbReference type="InterPro" id="IPR015424">
    <property type="entry name" value="PyrdxlP-dep_Trfase"/>
</dbReference>
<evidence type="ECO:0000256" key="8">
    <source>
        <dbReference type="RuleBase" id="RU000481"/>
    </source>
</evidence>
<keyword evidence="5 8" id="KW-0808">Transferase</keyword>
<dbReference type="PANTHER" id="PTHR46383">
    <property type="entry name" value="ASPARTATE AMINOTRANSFERASE"/>
    <property type="match status" value="1"/>
</dbReference>
<evidence type="ECO:0000259" key="9">
    <source>
        <dbReference type="Pfam" id="PF00155"/>
    </source>
</evidence>
<protein>
    <recommendedName>
        <fullName evidence="8">Aminotransferase</fullName>
        <ecNumber evidence="8">2.6.1.-</ecNumber>
    </recommendedName>
</protein>
<keyword evidence="11" id="KW-1185">Reference proteome</keyword>
<dbReference type="InterPro" id="IPR015421">
    <property type="entry name" value="PyrdxlP-dep_Trfase_major"/>
</dbReference>
<organism evidence="10 11">
    <name type="scientific">Falsiroseomonas stagni DSM 19981</name>
    <dbReference type="NCBI Taxonomy" id="1123062"/>
    <lineage>
        <taxon>Bacteria</taxon>
        <taxon>Pseudomonadati</taxon>
        <taxon>Pseudomonadota</taxon>
        <taxon>Alphaproteobacteria</taxon>
        <taxon>Acetobacterales</taxon>
        <taxon>Roseomonadaceae</taxon>
        <taxon>Falsiroseomonas</taxon>
    </lineage>
</organism>
<dbReference type="CDD" id="cd00609">
    <property type="entry name" value="AAT_like"/>
    <property type="match status" value="1"/>
</dbReference>
<dbReference type="Gene3D" id="3.90.1150.10">
    <property type="entry name" value="Aspartate Aminotransferase, domain 1"/>
    <property type="match status" value="1"/>
</dbReference>
<evidence type="ECO:0000313" key="11">
    <source>
        <dbReference type="Proteomes" id="UP000199473"/>
    </source>
</evidence>
<comment type="catalytic activity">
    <reaction evidence="7">
        <text>L-aspartate + 2-oxoglutarate = oxaloacetate + L-glutamate</text>
        <dbReference type="Rhea" id="RHEA:21824"/>
        <dbReference type="ChEBI" id="CHEBI:16452"/>
        <dbReference type="ChEBI" id="CHEBI:16810"/>
        <dbReference type="ChEBI" id="CHEBI:29985"/>
        <dbReference type="ChEBI" id="CHEBI:29991"/>
        <dbReference type="EC" id="2.6.1.1"/>
    </reaction>
</comment>
<sequence length="399" mass="43136">MNLIADRLDRISPSLTIAMTAKARALKAAGKDVISLAAGEPDFDTPRNVKDAAIAAIERGETKYTDVAGTMALRKAVCEKFKRDNNIEYKPEEILVATGGKQVIFDALVATINPGDEAIIPAPCWVSYPDIVALAEGTPVIVPCGPNQGFKMTPEQLEAAITPKTKWLILNNPSNPTGAGYSAEELKGLAEVLLRHPDVWIFSDDIYEKLTYGIKFATLVEVEPRLKDRTVTMNGCSKAYAMTGWRIGFAGAPVQLIKAMDKLQSQSTSNTSSISQAAAIEALTGQQDSVEEMRVVYQRRRDLVVGMLNQAKGVRCPTPEGAFYVFPDIRGCLGKTSASGKKIETCEDFCIGLLEEQGVATVHGAAFMFPGHFRISYATDDASLTDACTRIQAFCAGLK</sequence>
<dbReference type="Pfam" id="PF00155">
    <property type="entry name" value="Aminotran_1_2"/>
    <property type="match status" value="1"/>
</dbReference>
<name>A0A1I3ZHI4_9PROT</name>
<dbReference type="PROSITE" id="PS00105">
    <property type="entry name" value="AA_TRANSFER_CLASS_1"/>
    <property type="match status" value="1"/>
</dbReference>
<feature type="domain" description="Aminotransferase class I/classII large" evidence="9">
    <location>
        <begin position="31"/>
        <end position="391"/>
    </location>
</feature>
<gene>
    <name evidence="10" type="ORF">SAMN02745775_102519</name>
</gene>
<evidence type="ECO:0000256" key="5">
    <source>
        <dbReference type="ARBA" id="ARBA00022679"/>
    </source>
</evidence>
<dbReference type="OrthoDB" id="9763453at2"/>
<dbReference type="InterPro" id="IPR050596">
    <property type="entry name" value="AspAT/PAT-like"/>
</dbReference>
<evidence type="ECO:0000256" key="3">
    <source>
        <dbReference type="ARBA" id="ARBA00011738"/>
    </source>
</evidence>
<dbReference type="GO" id="GO:0030170">
    <property type="term" value="F:pyridoxal phosphate binding"/>
    <property type="evidence" value="ECO:0007669"/>
    <property type="project" value="InterPro"/>
</dbReference>
<reference evidence="10 11" key="1">
    <citation type="submission" date="2016-10" db="EMBL/GenBank/DDBJ databases">
        <authorList>
            <person name="de Groot N.N."/>
        </authorList>
    </citation>
    <scope>NUCLEOTIDE SEQUENCE [LARGE SCALE GENOMIC DNA]</scope>
    <source>
        <strain evidence="10 11">DSM 19981</strain>
    </source>
</reference>